<dbReference type="GO" id="GO:0016682">
    <property type="term" value="F:oxidoreductase activity, acting on diphenols and related substances as donors, oxygen as acceptor"/>
    <property type="evidence" value="ECO:0007669"/>
    <property type="project" value="TreeGrafter"/>
</dbReference>
<dbReference type="Pfam" id="PF02322">
    <property type="entry name" value="Cyt_bd_oxida_II"/>
    <property type="match status" value="1"/>
</dbReference>
<dbReference type="AlphaFoldDB" id="A0A7W7Y561"/>
<comment type="caution">
    <text evidence="13">The sequence shown here is derived from an EMBL/GenBank/DDBJ whole genome shotgun (WGS) entry which is preliminary data.</text>
</comment>
<accession>A0A7W7Y561</accession>
<dbReference type="PANTHER" id="PTHR43141:SF5">
    <property type="entry name" value="CYTOCHROME BD-I UBIQUINOL OXIDASE SUBUNIT 2"/>
    <property type="match status" value="1"/>
</dbReference>
<evidence type="ECO:0000256" key="11">
    <source>
        <dbReference type="ARBA" id="ARBA00023136"/>
    </source>
</evidence>
<dbReference type="PANTHER" id="PTHR43141">
    <property type="entry name" value="CYTOCHROME BD2 SUBUNIT II"/>
    <property type="match status" value="1"/>
</dbReference>
<name>A0A7W7Y561_9BACT</name>
<feature type="transmembrane region" description="Helical" evidence="12">
    <location>
        <begin position="333"/>
        <end position="354"/>
    </location>
</feature>
<dbReference type="GO" id="GO:0005886">
    <property type="term" value="C:plasma membrane"/>
    <property type="evidence" value="ECO:0007669"/>
    <property type="project" value="UniProtKB-SubCell"/>
</dbReference>
<evidence type="ECO:0000256" key="12">
    <source>
        <dbReference type="SAM" id="Phobius"/>
    </source>
</evidence>
<organism evidence="13 14">
    <name type="scientific">Desulfurispira natronophila</name>
    <dbReference type="NCBI Taxonomy" id="682562"/>
    <lineage>
        <taxon>Bacteria</taxon>
        <taxon>Pseudomonadati</taxon>
        <taxon>Chrysiogenota</taxon>
        <taxon>Chrysiogenia</taxon>
        <taxon>Chrysiogenales</taxon>
        <taxon>Chrysiogenaceae</taxon>
        <taxon>Desulfurispira</taxon>
    </lineage>
</organism>
<feature type="transmembrane region" description="Helical" evidence="12">
    <location>
        <begin position="125"/>
        <end position="149"/>
    </location>
</feature>
<comment type="similarity">
    <text evidence="2">Belongs to the cytochrome ubiquinol oxidase subunit 2 family.</text>
</comment>
<keyword evidence="6 12" id="KW-0812">Transmembrane</keyword>
<gene>
    <name evidence="13" type="ORF">HNR37_001628</name>
</gene>
<evidence type="ECO:0000313" key="13">
    <source>
        <dbReference type="EMBL" id="MBB5022296.1"/>
    </source>
</evidence>
<evidence type="ECO:0000256" key="9">
    <source>
        <dbReference type="ARBA" id="ARBA00022989"/>
    </source>
</evidence>
<feature type="transmembrane region" description="Helical" evidence="12">
    <location>
        <begin position="287"/>
        <end position="307"/>
    </location>
</feature>
<keyword evidence="8" id="KW-0249">Electron transport</keyword>
<feature type="transmembrane region" description="Helical" evidence="12">
    <location>
        <begin position="12"/>
        <end position="31"/>
    </location>
</feature>
<evidence type="ECO:0000256" key="10">
    <source>
        <dbReference type="ARBA" id="ARBA00023004"/>
    </source>
</evidence>
<evidence type="ECO:0000256" key="8">
    <source>
        <dbReference type="ARBA" id="ARBA00022982"/>
    </source>
</evidence>
<dbReference type="InterPro" id="IPR003317">
    <property type="entry name" value="Cyt-d_oxidase_su2"/>
</dbReference>
<keyword evidence="3" id="KW-0813">Transport</keyword>
<dbReference type="GO" id="GO:0019646">
    <property type="term" value="P:aerobic electron transport chain"/>
    <property type="evidence" value="ECO:0007669"/>
    <property type="project" value="TreeGrafter"/>
</dbReference>
<keyword evidence="14" id="KW-1185">Reference proteome</keyword>
<feature type="transmembrane region" description="Helical" evidence="12">
    <location>
        <begin position="169"/>
        <end position="189"/>
    </location>
</feature>
<sequence>MFGSMEHLTLQQYWWIILSLLAGLLVFMMFVQGGQTLLRTLAKNEEEKALIINSLGRKWELGFTTLVLFGGAFFAAFPLFYATSFGGAYFVWMAILYCFVLQAVSYEFRKKPDNLLGAKTYETFLLINGSLGVILIGTAVGTLFSGAAFSLNQFNLSQWQTELRGLEAVANFFNVALGVAIFFLGRMLGAMYFINNIDHDGLRERGRKSVLVNTVLFLPFFLVFAVWLLLRDGYAYDPVTGEVFMQSYKYLSNFLAMPVVLVMFLAGVLLVLYSVFVTVFKESLSGIWFGGPGAVLVVMSLFLNLGLNNTAFYPSYYDLQSSLTIVNSSASHYTLTVMSYVSLLVPVVLGYIIMSWRAMDRKKITSEEINANKEAY</sequence>
<protein>
    <submittedName>
        <fullName evidence="13">Cytochrome d ubiquinol oxidase subunit II</fullName>
        <ecNumber evidence="13">1.10.3.-</ecNumber>
    </submittedName>
</protein>
<evidence type="ECO:0000256" key="7">
    <source>
        <dbReference type="ARBA" id="ARBA00022723"/>
    </source>
</evidence>
<evidence type="ECO:0000256" key="2">
    <source>
        <dbReference type="ARBA" id="ARBA00007543"/>
    </source>
</evidence>
<feature type="transmembrane region" description="Helical" evidence="12">
    <location>
        <begin position="87"/>
        <end position="104"/>
    </location>
</feature>
<dbReference type="GO" id="GO:0009055">
    <property type="term" value="F:electron transfer activity"/>
    <property type="evidence" value="ECO:0007669"/>
    <property type="project" value="TreeGrafter"/>
</dbReference>
<feature type="transmembrane region" description="Helical" evidence="12">
    <location>
        <begin position="250"/>
        <end position="275"/>
    </location>
</feature>
<dbReference type="Proteomes" id="UP000528322">
    <property type="component" value="Unassembled WGS sequence"/>
</dbReference>
<evidence type="ECO:0000256" key="6">
    <source>
        <dbReference type="ARBA" id="ARBA00022692"/>
    </source>
</evidence>
<keyword evidence="4" id="KW-1003">Cell membrane</keyword>
<keyword evidence="13" id="KW-0560">Oxidoreductase</keyword>
<evidence type="ECO:0000313" key="14">
    <source>
        <dbReference type="Proteomes" id="UP000528322"/>
    </source>
</evidence>
<keyword evidence="11 12" id="KW-0472">Membrane</keyword>
<dbReference type="GO" id="GO:0046872">
    <property type="term" value="F:metal ion binding"/>
    <property type="evidence" value="ECO:0007669"/>
    <property type="project" value="UniProtKB-KW"/>
</dbReference>
<keyword evidence="5" id="KW-0349">Heme</keyword>
<evidence type="ECO:0000256" key="5">
    <source>
        <dbReference type="ARBA" id="ARBA00022617"/>
    </source>
</evidence>
<proteinExistence type="inferred from homology"/>
<feature type="transmembrane region" description="Helical" evidence="12">
    <location>
        <begin position="210"/>
        <end position="230"/>
    </location>
</feature>
<dbReference type="GO" id="GO:0070069">
    <property type="term" value="C:cytochrome complex"/>
    <property type="evidence" value="ECO:0007669"/>
    <property type="project" value="TreeGrafter"/>
</dbReference>
<dbReference type="RefSeq" id="WP_183732548.1">
    <property type="nucleotide sequence ID" value="NZ_JACHID010000009.1"/>
</dbReference>
<keyword evidence="10" id="KW-0408">Iron</keyword>
<evidence type="ECO:0000256" key="4">
    <source>
        <dbReference type="ARBA" id="ARBA00022475"/>
    </source>
</evidence>
<keyword evidence="7" id="KW-0479">Metal-binding</keyword>
<evidence type="ECO:0000256" key="3">
    <source>
        <dbReference type="ARBA" id="ARBA00022448"/>
    </source>
</evidence>
<evidence type="ECO:0000256" key="1">
    <source>
        <dbReference type="ARBA" id="ARBA00004651"/>
    </source>
</evidence>
<keyword evidence="9 12" id="KW-1133">Transmembrane helix</keyword>
<comment type="subcellular location">
    <subcellularLocation>
        <location evidence="1">Cell membrane</location>
        <topology evidence="1">Multi-pass membrane protein</topology>
    </subcellularLocation>
</comment>
<dbReference type="EMBL" id="JACHID010000009">
    <property type="protein sequence ID" value="MBB5022296.1"/>
    <property type="molecule type" value="Genomic_DNA"/>
</dbReference>
<reference evidence="13 14" key="1">
    <citation type="submission" date="2020-08" db="EMBL/GenBank/DDBJ databases">
        <title>Genomic Encyclopedia of Type Strains, Phase IV (KMG-IV): sequencing the most valuable type-strain genomes for metagenomic binning, comparative biology and taxonomic classification.</title>
        <authorList>
            <person name="Goeker M."/>
        </authorList>
    </citation>
    <scope>NUCLEOTIDE SEQUENCE [LARGE SCALE GENOMIC DNA]</scope>
    <source>
        <strain evidence="13 14">DSM 22071</strain>
    </source>
</reference>
<dbReference type="EC" id="1.10.3.-" evidence="13"/>
<feature type="transmembrane region" description="Helical" evidence="12">
    <location>
        <begin position="61"/>
        <end position="81"/>
    </location>
</feature>
<dbReference type="NCBIfam" id="TIGR00203">
    <property type="entry name" value="cydB"/>
    <property type="match status" value="1"/>
</dbReference>